<feature type="compositionally biased region" description="Basic and acidic residues" evidence="1">
    <location>
        <begin position="420"/>
        <end position="434"/>
    </location>
</feature>
<sequence>MSTTTTKTKGKKKLVYRQDPDGVFRLKKVDDNESMLSGQTTTTVEKKQRVDNYLNELIECSYKVVETDEDEQPTDSNGHSHTTVPQVPAKLKPPKVFVAKQKKSLTKKNNKLSIPPLPKRRPSVSSLLSIKTEDLSEHDQKRIKEAIHLLKEREKSVQQKTKQAKEEQERLKEEERLKELKEQLEIEKEKEKQLLKELEKEKKKKKKAKVKVIQTEPEQTEQKPKETAIEDKRETPIAELPPLPKHNETSNSEISGPPAIPEHKDNKTEKKTSGSISNIMKQIKQASNSLTQFHTPSYIWGFLTPILLIKFAQPIMIIAAMLAGLGLVAGGLLWQFDRLGLMKGKNHYLDILINKLESSKKETHKKEESPKKNKTVESKNTSSKDTKKEAVVIMEESEEEEEEEGESSEEEDEMSETESETVKDESDGEVKTIDDEPSIDDTEYVEFIKQPVALPKRPSPESRHTDDPHTIRVAPFRYERRRSQNNSLPNLVTPVKTAPPLKRMHTAPTSRRVSTGSMSPVRQLPTIPAQNDEDLPLINEVRLYDDEEEEEEELPELPQKPSSGFLQRGMSTKSKHSILGTRDNYKRFLANVDGYD</sequence>
<accession>A0A8J5UZ70</accession>
<keyword evidence="2" id="KW-0812">Transmembrane</keyword>
<feature type="compositionally biased region" description="Basic and acidic residues" evidence="1">
    <location>
        <begin position="458"/>
        <end position="470"/>
    </location>
</feature>
<dbReference type="Proteomes" id="UP000694255">
    <property type="component" value="Unassembled WGS sequence"/>
</dbReference>
<keyword evidence="2" id="KW-1133">Transmembrane helix</keyword>
<feature type="compositionally biased region" description="Basic and acidic residues" evidence="1">
    <location>
        <begin position="261"/>
        <end position="272"/>
    </location>
</feature>
<protein>
    <submittedName>
        <fullName evidence="3">Uncharacterized protein</fullName>
    </submittedName>
</protein>
<reference evidence="3 4" key="1">
    <citation type="journal article" date="2021" name="DNA Res.">
        <title>Genome analysis of Candida subhashii reveals its hybrid nature and dual mitochondrial genome conformations.</title>
        <authorList>
            <person name="Mixao V."/>
            <person name="Hegedusova E."/>
            <person name="Saus E."/>
            <person name="Pryszcz L.P."/>
            <person name="Cillingova A."/>
            <person name="Nosek J."/>
            <person name="Gabaldon T."/>
        </authorList>
    </citation>
    <scope>NUCLEOTIDE SEQUENCE [LARGE SCALE GENOMIC DNA]</scope>
    <source>
        <strain evidence="3 4">CBS 10753</strain>
    </source>
</reference>
<feature type="compositionally biased region" description="Acidic residues" evidence="1">
    <location>
        <begin position="545"/>
        <end position="555"/>
    </location>
</feature>
<feature type="compositionally biased region" description="Basic residues" evidence="1">
    <location>
        <begin position="100"/>
        <end position="110"/>
    </location>
</feature>
<feature type="compositionally biased region" description="Acidic residues" evidence="1">
    <location>
        <begin position="395"/>
        <end position="419"/>
    </location>
</feature>
<feature type="transmembrane region" description="Helical" evidence="2">
    <location>
        <begin position="315"/>
        <end position="336"/>
    </location>
</feature>
<dbReference type="OrthoDB" id="4022827at2759"/>
<dbReference type="GeneID" id="73468516"/>
<feature type="compositionally biased region" description="Acidic residues" evidence="1">
    <location>
        <begin position="435"/>
        <end position="444"/>
    </location>
</feature>
<dbReference type="EMBL" id="JAGSYN010000065">
    <property type="protein sequence ID" value="KAG7664760.1"/>
    <property type="molecule type" value="Genomic_DNA"/>
</dbReference>
<evidence type="ECO:0000313" key="3">
    <source>
        <dbReference type="EMBL" id="KAG7664760.1"/>
    </source>
</evidence>
<dbReference type="RefSeq" id="XP_049264992.1">
    <property type="nucleotide sequence ID" value="XM_049405393.1"/>
</dbReference>
<gene>
    <name evidence="3" type="ORF">J8A68_001715</name>
</gene>
<feature type="compositionally biased region" description="Polar residues" evidence="1">
    <location>
        <begin position="507"/>
        <end position="520"/>
    </location>
</feature>
<keyword evidence="2" id="KW-0472">Membrane</keyword>
<feature type="region of interest" description="Disordered" evidence="1">
    <location>
        <begin position="65"/>
        <end position="125"/>
    </location>
</feature>
<organism evidence="3 4">
    <name type="scientific">[Candida] subhashii</name>
    <dbReference type="NCBI Taxonomy" id="561895"/>
    <lineage>
        <taxon>Eukaryota</taxon>
        <taxon>Fungi</taxon>
        <taxon>Dikarya</taxon>
        <taxon>Ascomycota</taxon>
        <taxon>Saccharomycotina</taxon>
        <taxon>Pichiomycetes</taxon>
        <taxon>Debaryomycetaceae</taxon>
        <taxon>Spathaspora</taxon>
    </lineage>
</organism>
<evidence type="ECO:0000256" key="1">
    <source>
        <dbReference type="SAM" id="MobiDB-lite"/>
    </source>
</evidence>
<name>A0A8J5UZ70_9ASCO</name>
<feature type="compositionally biased region" description="Polar residues" evidence="1">
    <location>
        <begin position="560"/>
        <end position="572"/>
    </location>
</feature>
<feature type="region of interest" description="Disordered" evidence="1">
    <location>
        <begin position="154"/>
        <end position="175"/>
    </location>
</feature>
<keyword evidence="4" id="KW-1185">Reference proteome</keyword>
<comment type="caution">
    <text evidence="3">The sequence shown here is derived from an EMBL/GenBank/DDBJ whole genome shotgun (WGS) entry which is preliminary data.</text>
</comment>
<feature type="compositionally biased region" description="Basic and acidic residues" evidence="1">
    <location>
        <begin position="360"/>
        <end position="390"/>
    </location>
</feature>
<feature type="region of interest" description="Disordered" evidence="1">
    <location>
        <begin position="205"/>
        <end position="274"/>
    </location>
</feature>
<evidence type="ECO:0000256" key="2">
    <source>
        <dbReference type="SAM" id="Phobius"/>
    </source>
</evidence>
<proteinExistence type="predicted"/>
<evidence type="ECO:0000313" key="4">
    <source>
        <dbReference type="Proteomes" id="UP000694255"/>
    </source>
</evidence>
<dbReference type="AlphaFoldDB" id="A0A8J5UZ70"/>
<feature type="compositionally biased region" description="Basic and acidic residues" evidence="1">
    <location>
        <begin position="220"/>
        <end position="236"/>
    </location>
</feature>
<feature type="region of interest" description="Disordered" evidence="1">
    <location>
        <begin position="360"/>
        <end position="578"/>
    </location>
</feature>
<feature type="compositionally biased region" description="Polar residues" evidence="1">
    <location>
        <begin position="74"/>
        <end position="85"/>
    </location>
</feature>